<reference evidence="2" key="1">
    <citation type="submission" date="2020-06" db="EMBL/GenBank/DDBJ databases">
        <authorList>
            <consortium name="Plant Systems Biology data submission"/>
        </authorList>
    </citation>
    <scope>NUCLEOTIDE SEQUENCE</scope>
    <source>
        <strain evidence="2">D6</strain>
    </source>
</reference>
<protein>
    <submittedName>
        <fullName evidence="2">Uncharacterized protein</fullName>
    </submittedName>
</protein>
<feature type="transmembrane region" description="Helical" evidence="1">
    <location>
        <begin position="187"/>
        <end position="206"/>
    </location>
</feature>
<proteinExistence type="predicted"/>
<dbReference type="GO" id="GO:0016020">
    <property type="term" value="C:membrane"/>
    <property type="evidence" value="ECO:0007669"/>
    <property type="project" value="TreeGrafter"/>
</dbReference>
<dbReference type="PANTHER" id="PTHR12242:SF1">
    <property type="entry name" value="MYND-TYPE DOMAIN-CONTAINING PROTEIN"/>
    <property type="match status" value="1"/>
</dbReference>
<feature type="transmembrane region" description="Helical" evidence="1">
    <location>
        <begin position="141"/>
        <end position="167"/>
    </location>
</feature>
<feature type="transmembrane region" description="Helical" evidence="1">
    <location>
        <begin position="15"/>
        <end position="32"/>
    </location>
</feature>
<evidence type="ECO:0000256" key="1">
    <source>
        <dbReference type="SAM" id="Phobius"/>
    </source>
</evidence>
<evidence type="ECO:0000313" key="2">
    <source>
        <dbReference type="EMBL" id="CAB9503902.1"/>
    </source>
</evidence>
<dbReference type="OrthoDB" id="43188at2759"/>
<dbReference type="PANTHER" id="PTHR12242">
    <property type="entry name" value="OS02G0130600 PROTEIN-RELATED"/>
    <property type="match status" value="1"/>
</dbReference>
<keyword evidence="3" id="KW-1185">Reference proteome</keyword>
<feature type="transmembrane region" description="Helical" evidence="1">
    <location>
        <begin position="58"/>
        <end position="77"/>
    </location>
</feature>
<accession>A0A9N8DJM4</accession>
<dbReference type="AlphaFoldDB" id="A0A9N8DJM4"/>
<keyword evidence="1" id="KW-0812">Transmembrane</keyword>
<dbReference type="EMBL" id="CAICTM010000178">
    <property type="protein sequence ID" value="CAB9503902.1"/>
    <property type="molecule type" value="Genomic_DNA"/>
</dbReference>
<name>A0A9N8DJM4_9STRA</name>
<comment type="caution">
    <text evidence="2">The sequence shown here is derived from an EMBL/GenBank/DDBJ whole genome shotgun (WGS) entry which is preliminary data.</text>
</comment>
<gene>
    <name evidence="2" type="ORF">SEMRO_179_G078550.1</name>
</gene>
<organism evidence="2 3">
    <name type="scientific">Seminavis robusta</name>
    <dbReference type="NCBI Taxonomy" id="568900"/>
    <lineage>
        <taxon>Eukaryota</taxon>
        <taxon>Sar</taxon>
        <taxon>Stramenopiles</taxon>
        <taxon>Ochrophyta</taxon>
        <taxon>Bacillariophyta</taxon>
        <taxon>Bacillariophyceae</taxon>
        <taxon>Bacillariophycidae</taxon>
        <taxon>Naviculales</taxon>
        <taxon>Naviculaceae</taxon>
        <taxon>Seminavis</taxon>
    </lineage>
</organism>
<evidence type="ECO:0000313" key="3">
    <source>
        <dbReference type="Proteomes" id="UP001153069"/>
    </source>
</evidence>
<feature type="transmembrane region" description="Helical" evidence="1">
    <location>
        <begin position="218"/>
        <end position="237"/>
    </location>
</feature>
<feature type="transmembrane region" description="Helical" evidence="1">
    <location>
        <begin position="257"/>
        <end position="280"/>
    </location>
</feature>
<keyword evidence="1" id="KW-1133">Transmembrane helix</keyword>
<feature type="transmembrane region" description="Helical" evidence="1">
    <location>
        <begin position="112"/>
        <end position="129"/>
    </location>
</feature>
<sequence>MTDDKPLTSFAPPPLSAALTVAGMVGSSLYFFPKIEHPDATIFTNVVFPEILSVKELIAIRLFFAFVCFVGFATAWLTPPVVVTTPYRPKSRAPRITFELAGWKKHFPFTSWSWNLLGISFALNAYIAYQVDQQQDVPDWMVRMGLMLWEVAAPMTLLIGAVVKYALWPAQIKKSGRGEGFMTPRALLQHNANVIMAMAEVALLGGIPSHFSHAGLSVLYGCSYVLFAWSIQTTLHGQGPAFQYFFMDTTIGTEHTIALYVLLSVLMLFYGLFCTVDTLLHMVGNNFTAHATFALTICSLVCRFRD</sequence>
<dbReference type="Proteomes" id="UP001153069">
    <property type="component" value="Unassembled WGS sequence"/>
</dbReference>
<keyword evidence="1" id="KW-0472">Membrane</keyword>